<keyword evidence="8" id="KW-0496">Mitochondrion</keyword>
<comment type="catalytic activity">
    <reaction evidence="10 11">
        <text>RNA(n) + a ribonucleoside 5'-triphosphate = RNA(n+1) + diphosphate</text>
        <dbReference type="Rhea" id="RHEA:21248"/>
        <dbReference type="Rhea" id="RHEA-COMP:14527"/>
        <dbReference type="Rhea" id="RHEA-COMP:17342"/>
        <dbReference type="ChEBI" id="CHEBI:33019"/>
        <dbReference type="ChEBI" id="CHEBI:61557"/>
        <dbReference type="ChEBI" id="CHEBI:140395"/>
        <dbReference type="EC" id="2.7.7.6"/>
    </reaction>
</comment>
<accession>A0A178F0R3</accession>
<dbReference type="GO" id="GO:0006390">
    <property type="term" value="P:mitochondrial transcription"/>
    <property type="evidence" value="ECO:0007669"/>
    <property type="project" value="TreeGrafter"/>
</dbReference>
<evidence type="ECO:0000256" key="11">
    <source>
        <dbReference type="RuleBase" id="RU003805"/>
    </source>
</evidence>
<name>A0A178F0R3_TRIRU</name>
<comment type="caution">
    <text evidence="14">The sequence shown here is derived from an EMBL/GenBank/DDBJ whole genome shotgun (WGS) entry which is preliminary data.</text>
</comment>
<dbReference type="PROSITE" id="PS00489">
    <property type="entry name" value="RNA_POL_PHAGE_2"/>
    <property type="match status" value="1"/>
</dbReference>
<evidence type="ECO:0000256" key="1">
    <source>
        <dbReference type="ARBA" id="ARBA00004026"/>
    </source>
</evidence>
<evidence type="ECO:0000256" key="3">
    <source>
        <dbReference type="ARBA" id="ARBA00009493"/>
    </source>
</evidence>
<comment type="subcellular location">
    <subcellularLocation>
        <location evidence="2">Mitochondrion</location>
    </subcellularLocation>
</comment>
<dbReference type="InterPro" id="IPR046950">
    <property type="entry name" value="DNA-dir_Rpol_C_phage-type"/>
</dbReference>
<evidence type="ECO:0000256" key="4">
    <source>
        <dbReference type="ARBA" id="ARBA00022478"/>
    </source>
</evidence>
<evidence type="ECO:0000256" key="9">
    <source>
        <dbReference type="ARBA" id="ARBA00023163"/>
    </source>
</evidence>
<dbReference type="GO" id="GO:0001018">
    <property type="term" value="F:mitochondrial promoter sequence-specific DNA binding"/>
    <property type="evidence" value="ECO:0007669"/>
    <property type="project" value="TreeGrafter"/>
</dbReference>
<dbReference type="InterPro" id="IPR002092">
    <property type="entry name" value="DNA-dir_Rpol_phage-type"/>
</dbReference>
<dbReference type="Pfam" id="PF04801">
    <property type="entry name" value="RPC5"/>
    <property type="match status" value="2"/>
</dbReference>
<evidence type="ECO:0000256" key="7">
    <source>
        <dbReference type="ARBA" id="ARBA00022946"/>
    </source>
</evidence>
<dbReference type="FunFam" id="1.10.150.20:FF:000041">
    <property type="entry name" value="DNA-directed RNA polymerase"/>
    <property type="match status" value="1"/>
</dbReference>
<keyword evidence="9 11" id="KW-0804">Transcription</keyword>
<dbReference type="EMBL" id="LHPM01000013">
    <property type="protein sequence ID" value="OAL65724.1"/>
    <property type="molecule type" value="Genomic_DNA"/>
</dbReference>
<evidence type="ECO:0000256" key="6">
    <source>
        <dbReference type="ARBA" id="ARBA00022695"/>
    </source>
</evidence>
<dbReference type="EC" id="2.7.7.6" evidence="11"/>
<dbReference type="FunFam" id="1.10.287.280:FF:000001">
    <property type="entry name" value="DNA-directed RNA polymerase"/>
    <property type="match status" value="1"/>
</dbReference>
<dbReference type="SMART" id="SM01311">
    <property type="entry name" value="RPOL_N"/>
    <property type="match status" value="1"/>
</dbReference>
<dbReference type="PROSITE" id="PS00900">
    <property type="entry name" value="RNA_POL_PHAGE_1"/>
    <property type="match status" value="1"/>
</dbReference>
<dbReference type="Proteomes" id="UP000243015">
    <property type="component" value="Unassembled WGS sequence"/>
</dbReference>
<keyword evidence="5 11" id="KW-0808">Transferase</keyword>
<keyword evidence="4 11" id="KW-0240">DNA-directed RNA polymerase</keyword>
<evidence type="ECO:0000259" key="13">
    <source>
        <dbReference type="SMART" id="SM01311"/>
    </source>
</evidence>
<dbReference type="Gene3D" id="1.10.150.20">
    <property type="entry name" value="5' to 3' exonuclease, C-terminal subdomain"/>
    <property type="match status" value="1"/>
</dbReference>
<dbReference type="Pfam" id="PF14700">
    <property type="entry name" value="RPOL_N"/>
    <property type="match status" value="1"/>
</dbReference>
<dbReference type="GO" id="GO:0003899">
    <property type="term" value="F:DNA-directed RNA polymerase activity"/>
    <property type="evidence" value="ECO:0007669"/>
    <property type="project" value="UniProtKB-EC"/>
</dbReference>
<organism evidence="14 15">
    <name type="scientific">Trichophyton rubrum</name>
    <name type="common">Athlete's foot fungus</name>
    <name type="synonym">Epidermophyton rubrum</name>
    <dbReference type="NCBI Taxonomy" id="5551"/>
    <lineage>
        <taxon>Eukaryota</taxon>
        <taxon>Fungi</taxon>
        <taxon>Dikarya</taxon>
        <taxon>Ascomycota</taxon>
        <taxon>Pezizomycotina</taxon>
        <taxon>Eurotiomycetes</taxon>
        <taxon>Eurotiomycetidae</taxon>
        <taxon>Onygenales</taxon>
        <taxon>Arthrodermataceae</taxon>
        <taxon>Trichophyton</taxon>
    </lineage>
</organism>
<dbReference type="VEuPathDB" id="FungiDB:TERG_02257"/>
<comment type="function">
    <text evidence="1 11">DNA-dependent RNA polymerase catalyzes the transcription of DNA into RNA using the four ribonucleoside triphosphates as substrates.</text>
</comment>
<evidence type="ECO:0000256" key="10">
    <source>
        <dbReference type="ARBA" id="ARBA00048552"/>
    </source>
</evidence>
<dbReference type="GO" id="GO:0034245">
    <property type="term" value="C:mitochondrial DNA-directed RNA polymerase complex"/>
    <property type="evidence" value="ECO:0007669"/>
    <property type="project" value="TreeGrafter"/>
</dbReference>
<dbReference type="Gene3D" id="1.10.1320.10">
    <property type="entry name" value="DNA-directed RNA polymerase, N-terminal domain"/>
    <property type="match status" value="1"/>
</dbReference>
<dbReference type="InterPro" id="IPR006886">
    <property type="entry name" value="RNA_pol_III_Rpc5"/>
</dbReference>
<protein>
    <recommendedName>
        <fullName evidence="11">DNA-directed RNA polymerase</fullName>
        <ecNumber evidence="11">2.7.7.6</ecNumber>
    </recommendedName>
</protein>
<feature type="domain" description="DNA-directed RNA polymerase N-terminal" evidence="13">
    <location>
        <begin position="711"/>
        <end position="1029"/>
    </location>
</feature>
<feature type="compositionally biased region" description="Basic residues" evidence="12">
    <location>
        <begin position="317"/>
        <end position="333"/>
    </location>
</feature>
<dbReference type="InterPro" id="IPR037159">
    <property type="entry name" value="RNA_POL_N_sf"/>
</dbReference>
<proteinExistence type="inferred from homology"/>
<feature type="region of interest" description="Disordered" evidence="12">
    <location>
        <begin position="436"/>
        <end position="458"/>
    </location>
</feature>
<evidence type="ECO:0000256" key="12">
    <source>
        <dbReference type="SAM" id="MobiDB-lite"/>
    </source>
</evidence>
<sequence length="1719" mass="193468">MPPADAQEDDDPITASYDIFITDSQIRRLLLQYPDRPADQPYNDSIGQKPLEFRLKPKTGLVELDIPIDTQVNYDEVKGLRYGNALAKSRITQENGSHGMAGGFNVNGGGIGKFKTEGTGADDVNVYMDMDDEDRKAGVKMTTQVLGGRIKKPVDGDPVYMLGAFRDNELHLAPLEAVVQLRPQLHHIDAYDEVSVKSKAMAKAKKDMDEDSTSRNAAMEARAIDMKVKSADTEGARAVGNNELLLKLFQDEKWEKYRWIDENDQESWDKYDQYMFNEGLEEPVQLQSAITADDYLDSMSAPRVDPTRPEMTGWAMKRRQQIRRASSSHKKGKPQAENDGDDDAMLSRVAHRKHALYRLRQAHEPLVLPWLCPALLRSQLTTKCGPIRPTAKQNAASIVVQPTSRSLATVRWGAMDDHHSTYIPFEGLDTYKPVKEPDTLPPQFTSRPPLSDPSDPVDRDASSVIILNPLLSSKPTSLRKIKSIGGDLDEMLINLDVSLSAGMFKRASLLLRRLAAAYPQGSPELLDLHNKYLRSMITYMIVNRQPDLVWYAQRWYEVDMGLLSVKPDAITLAWMLRMSLRMLAGPKRERTVRRYWQSAVSRGIHEDILQSSILPESELGLLSEICFHVSESSAGNVEPDLAGPDMELDLKPKVTDESVLPPNEILNTDQKGLGLESLKESLSLFNPSTEFTPKKLWGRTPEERERNRKRLRQEQLERDSLTSAIERWRKESEGAIGQRRQVEAKLNAFMYEWYQGVLGKIKEELELAKRSESKKKLTPEESERCEYIPFLLAIGPSKLAAVTILSVLGSIGSSGMDKGIKLSSLFTNIGRAVKDEYIIETTRRSAIEEAQSENEVYYLNKTFRQMKVYNSTGKFRSYMQKHTKDQPPVHWPASTEIKIGALLSSMLFSTAEIPTSHKDPVTEKVTYAKEPAFQHVYQLQKGHNVGYVQLHEKVVERLRKEPSGNLLAKHLPMVSTPRPWVSNNQGGFLTQPTQVVRTRHDDAQSQYLQAASDRGDLDELYKGLTILGKTGWKINRPVFDVMLEAWNSGEEVANIVAANLNLAELEKPDAEDHEAVKAYYRAKTRADNKKMGNHSQRCYLNFQMEIARAYLNESFYLPHNMDFRGRAYPLPPYFNQMGADNCRGLLLFSEGRVLGESGLRWLRIHLSNVFGFDKASFQEREQFAIDHVEDILDSANNGLKGKRWWLQAADPFQCLAACVELKNALSLPDPTQYVSHLPVHQDGSCNGLQHYAALGGDAIGARQVNLEPGDRPSDIYTAVAEHVKASIASDAKAGDPIAKLMDGKITRKVVKQTVMTNVYGVTFIGATRQVRRQIEDHYPELAESDEISKCAVHVSRAIFSALNSMFSGAHDIQFWLGDCANRVTRSLNPSQIDEIRKELDSPSKTDLSKNLKFNNSVIWTTPLRLPVVQPYREAKARQIPTSLQLCTIKDIRGANEVNRRKQLQAFPPNFIHSLDATHMMLSAIKCDELGLTFSAVHDSFWTHAGDIDKMNRVLRDAFVRMHSDDIVGRLAAEFNARYSNNLYLAQVRPNTPLAKKIKALRKAKGRSGKQDKVYELLEEYKRIELLKSEDPAEQEQGRNMITPGSLFAATEGADDTLMSVQSLGVAGMGHVPPPEEQKALEDAMTAESSSSPVDAVPEILEAKEPQECEADAELSVKPKKKSKAQATSVWVWLPLTFREVPKKGEFDVRRLKESQYFFS</sequence>
<dbReference type="SUPFAM" id="SSF56672">
    <property type="entry name" value="DNA/RNA polymerases"/>
    <property type="match status" value="1"/>
</dbReference>
<dbReference type="InterPro" id="IPR043502">
    <property type="entry name" value="DNA/RNA_pol_sf"/>
</dbReference>
<dbReference type="PANTHER" id="PTHR10102:SF0">
    <property type="entry name" value="DNA-DIRECTED RNA POLYMERASE, MITOCHONDRIAL"/>
    <property type="match status" value="1"/>
</dbReference>
<keyword evidence="7" id="KW-0809">Transit peptide</keyword>
<evidence type="ECO:0000256" key="2">
    <source>
        <dbReference type="ARBA" id="ARBA00004173"/>
    </source>
</evidence>
<feature type="region of interest" description="Disordered" evidence="12">
    <location>
        <begin position="317"/>
        <end position="343"/>
    </location>
</feature>
<dbReference type="PANTHER" id="PTHR10102">
    <property type="entry name" value="DNA-DIRECTED RNA POLYMERASE, MITOCHONDRIAL"/>
    <property type="match status" value="1"/>
</dbReference>
<keyword evidence="6 11" id="KW-0548">Nucleotidyltransferase</keyword>
<evidence type="ECO:0000313" key="15">
    <source>
        <dbReference type="Proteomes" id="UP000243015"/>
    </source>
</evidence>
<reference evidence="14 15" key="1">
    <citation type="submission" date="2016-05" db="EMBL/GenBank/DDBJ databases">
        <title>Genome sequencing of Trichophyton rubrum CMCC(F)T1i isolated from hair.</title>
        <authorList>
            <person name="Zhan P."/>
            <person name="Tao Y."/>
            <person name="Liu W."/>
        </authorList>
    </citation>
    <scope>NUCLEOTIDE SEQUENCE [LARGE SCALE GENOMIC DNA]</scope>
    <source>
        <strain evidence="15">CMCC(F)T1i</strain>
    </source>
</reference>
<dbReference type="GO" id="GO:0005634">
    <property type="term" value="C:nucleus"/>
    <property type="evidence" value="ECO:0007669"/>
    <property type="project" value="InterPro"/>
</dbReference>
<gene>
    <name evidence="14" type="ORF">A7C99_2823</name>
</gene>
<evidence type="ECO:0000313" key="14">
    <source>
        <dbReference type="EMBL" id="OAL65724.1"/>
    </source>
</evidence>
<dbReference type="Pfam" id="PF00940">
    <property type="entry name" value="RNA_pol"/>
    <property type="match status" value="1"/>
</dbReference>
<comment type="similarity">
    <text evidence="3 11">Belongs to the phage and mitochondrial RNA polymerase family.</text>
</comment>
<evidence type="ECO:0000256" key="5">
    <source>
        <dbReference type="ARBA" id="ARBA00022679"/>
    </source>
</evidence>
<dbReference type="InterPro" id="IPR029262">
    <property type="entry name" value="RPOL_N"/>
</dbReference>
<evidence type="ECO:0000256" key="8">
    <source>
        <dbReference type="ARBA" id="ARBA00023128"/>
    </source>
</evidence>
<dbReference type="Gene3D" id="1.10.287.280">
    <property type="match status" value="1"/>
</dbReference>